<dbReference type="InterPro" id="IPR029058">
    <property type="entry name" value="AB_hydrolase_fold"/>
</dbReference>
<dbReference type="EMBL" id="JAGKQM010000018">
    <property type="protein sequence ID" value="KAH0864069.1"/>
    <property type="molecule type" value="Genomic_DNA"/>
</dbReference>
<name>A0ABQ7Y7A0_BRANA</name>
<proteinExistence type="predicted"/>
<dbReference type="Proteomes" id="UP000824890">
    <property type="component" value="Unassembled WGS sequence"/>
</dbReference>
<dbReference type="InterPro" id="IPR052370">
    <property type="entry name" value="Meta-cleavage_hydrolase"/>
</dbReference>
<dbReference type="SUPFAM" id="SSF53474">
    <property type="entry name" value="alpha/beta-Hydrolases"/>
    <property type="match status" value="1"/>
</dbReference>
<keyword evidence="2" id="KW-1185">Reference proteome</keyword>
<gene>
    <name evidence="1" type="ORF">HID58_081280</name>
</gene>
<dbReference type="PANTHER" id="PTHR43139:SF37">
    <property type="entry name" value="ALPHA_BETA-HYDROLASES SUPERFAMILY PROTEIN"/>
    <property type="match status" value="1"/>
</dbReference>
<evidence type="ECO:0000313" key="2">
    <source>
        <dbReference type="Proteomes" id="UP000824890"/>
    </source>
</evidence>
<comment type="caution">
    <text evidence="1">The sequence shown here is derived from an EMBL/GenBank/DDBJ whole genome shotgun (WGS) entry which is preliminary data.</text>
</comment>
<reference evidence="1 2" key="1">
    <citation type="submission" date="2021-05" db="EMBL/GenBank/DDBJ databases">
        <title>Genome Assembly of Synthetic Allotetraploid Brassica napus Reveals Homoeologous Exchanges between Subgenomes.</title>
        <authorList>
            <person name="Davis J.T."/>
        </authorList>
    </citation>
    <scope>NUCLEOTIDE SEQUENCE [LARGE SCALE GENOMIC DNA]</scope>
    <source>
        <strain evidence="2">cv. Da-Ae</strain>
        <tissue evidence="1">Seedling</tissue>
    </source>
</reference>
<dbReference type="PANTHER" id="PTHR43139">
    <property type="entry name" value="SI:DKEY-122A22.2"/>
    <property type="match status" value="1"/>
</dbReference>
<accession>A0ABQ7Y7A0</accession>
<feature type="non-terminal residue" evidence="1">
    <location>
        <position position="1"/>
    </location>
</feature>
<protein>
    <submittedName>
        <fullName evidence="1">Uncharacterized protein</fullName>
    </submittedName>
</protein>
<evidence type="ECO:0000313" key="1">
    <source>
        <dbReference type="EMBL" id="KAH0864069.1"/>
    </source>
</evidence>
<dbReference type="Gene3D" id="3.40.50.1820">
    <property type="entry name" value="alpha/beta hydrolase"/>
    <property type="match status" value="1"/>
</dbReference>
<organism evidence="1 2">
    <name type="scientific">Brassica napus</name>
    <name type="common">Rape</name>
    <dbReference type="NCBI Taxonomy" id="3708"/>
    <lineage>
        <taxon>Eukaryota</taxon>
        <taxon>Viridiplantae</taxon>
        <taxon>Streptophyta</taxon>
        <taxon>Embryophyta</taxon>
        <taxon>Tracheophyta</taxon>
        <taxon>Spermatophyta</taxon>
        <taxon>Magnoliopsida</taxon>
        <taxon>eudicotyledons</taxon>
        <taxon>Gunneridae</taxon>
        <taxon>Pentapetalae</taxon>
        <taxon>rosids</taxon>
        <taxon>malvids</taxon>
        <taxon>Brassicales</taxon>
        <taxon>Brassicaceae</taxon>
        <taxon>Brassiceae</taxon>
        <taxon>Brassica</taxon>
    </lineage>
</organism>
<sequence length="141" mass="16325">IQVTQESPWRDICLNVKKTLIVWGDKDNIFSLEHGYRLQRLEIIKETGHAVNVEAPTTLNNLITLFLLWICGIQNCRDLTKTMEKLVIKTTEMRKHGGDCFKMLVPKTLMDLHVLVKISTNTGLTFVNWVMYEKRKTCMSS</sequence>